<reference evidence="9" key="1">
    <citation type="submission" date="2020-05" db="EMBL/GenBank/DDBJ databases">
        <authorList>
            <person name="Chiriac C."/>
            <person name="Salcher M."/>
            <person name="Ghai R."/>
            <person name="Kavagutti S V."/>
        </authorList>
    </citation>
    <scope>NUCLEOTIDE SEQUENCE</scope>
</reference>
<evidence type="ECO:0000256" key="3">
    <source>
        <dbReference type="ARBA" id="ARBA00022723"/>
    </source>
</evidence>
<dbReference type="PANTHER" id="PTHR11080:SF2">
    <property type="entry name" value="LD05707P"/>
    <property type="match status" value="1"/>
</dbReference>
<evidence type="ECO:0000259" key="8">
    <source>
        <dbReference type="Pfam" id="PF00857"/>
    </source>
</evidence>
<dbReference type="SUPFAM" id="SSF52499">
    <property type="entry name" value="Isochorismatase-like hydrolases"/>
    <property type="match status" value="1"/>
</dbReference>
<dbReference type="InterPro" id="IPR036380">
    <property type="entry name" value="Isochorismatase-like_sf"/>
</dbReference>
<evidence type="ECO:0000256" key="7">
    <source>
        <dbReference type="ARBA" id="ARBA00043224"/>
    </source>
</evidence>
<organism evidence="9">
    <name type="scientific">freshwater metagenome</name>
    <dbReference type="NCBI Taxonomy" id="449393"/>
    <lineage>
        <taxon>unclassified sequences</taxon>
        <taxon>metagenomes</taxon>
        <taxon>ecological metagenomes</taxon>
    </lineage>
</organism>
<evidence type="ECO:0000256" key="5">
    <source>
        <dbReference type="ARBA" id="ARBA00037900"/>
    </source>
</evidence>
<dbReference type="Gene3D" id="3.40.50.850">
    <property type="entry name" value="Isochorismatase-like"/>
    <property type="match status" value="1"/>
</dbReference>
<evidence type="ECO:0000256" key="4">
    <source>
        <dbReference type="ARBA" id="ARBA00022801"/>
    </source>
</evidence>
<dbReference type="Pfam" id="PF00857">
    <property type="entry name" value="Isochorismatase"/>
    <property type="match status" value="1"/>
</dbReference>
<comment type="pathway">
    <text evidence="5">Cofactor biosynthesis; nicotinate biosynthesis; nicotinate from nicotinamide: step 1/1.</text>
</comment>
<proteinExistence type="inferred from homology"/>
<dbReference type="GO" id="GO:0008936">
    <property type="term" value="F:nicotinamidase activity"/>
    <property type="evidence" value="ECO:0007669"/>
    <property type="project" value="UniProtKB-EC"/>
</dbReference>
<keyword evidence="2" id="KW-0662">Pyridine nucleotide biosynthesis</keyword>
<keyword evidence="4" id="KW-0378">Hydrolase</keyword>
<dbReference type="InterPro" id="IPR000868">
    <property type="entry name" value="Isochorismatase-like_dom"/>
</dbReference>
<dbReference type="InterPro" id="IPR052347">
    <property type="entry name" value="Isochorismatase_Nicotinamidase"/>
</dbReference>
<dbReference type="GO" id="GO:0046872">
    <property type="term" value="F:metal ion binding"/>
    <property type="evidence" value="ECO:0007669"/>
    <property type="project" value="UniProtKB-KW"/>
</dbReference>
<dbReference type="EC" id="3.5.1.19" evidence="6"/>
<accession>A0A6J6CBA8</accession>
<feature type="domain" description="Isochorismatase-like" evidence="8">
    <location>
        <begin position="4"/>
        <end position="189"/>
    </location>
</feature>
<evidence type="ECO:0000256" key="1">
    <source>
        <dbReference type="ARBA" id="ARBA00006336"/>
    </source>
</evidence>
<dbReference type="PANTHER" id="PTHR11080">
    <property type="entry name" value="PYRAZINAMIDASE/NICOTINAMIDASE"/>
    <property type="match status" value="1"/>
</dbReference>
<evidence type="ECO:0000313" key="9">
    <source>
        <dbReference type="EMBL" id="CAB4548670.1"/>
    </source>
</evidence>
<dbReference type="EMBL" id="CAEZTB010000001">
    <property type="protein sequence ID" value="CAB4548670.1"/>
    <property type="molecule type" value="Genomic_DNA"/>
</dbReference>
<evidence type="ECO:0000256" key="6">
    <source>
        <dbReference type="ARBA" id="ARBA00039017"/>
    </source>
</evidence>
<protein>
    <recommendedName>
        <fullName evidence="6">nicotinamidase</fullName>
        <ecNumber evidence="6">3.5.1.19</ecNumber>
    </recommendedName>
    <alternativeName>
        <fullName evidence="7">Nicotinamide deamidase</fullName>
    </alternativeName>
</protein>
<dbReference type="AlphaFoldDB" id="A0A6J6CBA8"/>
<comment type="similarity">
    <text evidence="1">Belongs to the isochorismatase family.</text>
</comment>
<name>A0A6J6CBA8_9ZZZZ</name>
<evidence type="ECO:0000256" key="2">
    <source>
        <dbReference type="ARBA" id="ARBA00022642"/>
    </source>
</evidence>
<sequence>MTKALLVVDVQNDFCEGGSLAVSGGAAVAKKISDYIKVADYDLVVASRDWHDSDNNNAGHFAELGVEPDYKNSWPIHCVANSQGANYHPNLELDLIQEHIFKGQGSHGYSAFEGVTEEGGTLGQLLKLKGVNQLDVVGIATDHCVLASALDAKKLGLDVRVISSLTAGVDPGATERAIDSLIDSGVEVVAK</sequence>
<gene>
    <name evidence="9" type="ORF">UFOPK1581_00015</name>
</gene>
<keyword evidence="3" id="KW-0479">Metal-binding</keyword>
<dbReference type="GO" id="GO:0019363">
    <property type="term" value="P:pyridine nucleotide biosynthetic process"/>
    <property type="evidence" value="ECO:0007669"/>
    <property type="project" value="UniProtKB-KW"/>
</dbReference>